<feature type="compositionally biased region" description="Pro residues" evidence="1">
    <location>
        <begin position="25"/>
        <end position="37"/>
    </location>
</feature>
<sequence length="152" mass="16291">MHPAQLQRRALRRVPPSLPGGSVPPHVPPISPIPPGRPAASDPAHDVVQLRHIGSLREATQRAQRAFLVVNAVPFVGGIALSSFTDVPALRVRGELTLGMIWGILQCGLFVVTAWLYENRSARSCDPLERSLTSGEFHAETPGAARATGPGW</sequence>
<keyword evidence="2" id="KW-1133">Transmembrane helix</keyword>
<gene>
    <name evidence="3" type="ORF">F7R91_31760</name>
</gene>
<name>A0A6H9UT95_9ACTN</name>
<feature type="transmembrane region" description="Helical" evidence="2">
    <location>
        <begin position="96"/>
        <end position="117"/>
    </location>
</feature>
<dbReference type="Pfam" id="PF04341">
    <property type="entry name" value="DUF485"/>
    <property type="match status" value="1"/>
</dbReference>
<proteinExistence type="predicted"/>
<keyword evidence="4" id="KW-1185">Reference proteome</keyword>
<organism evidence="3 4">
    <name type="scientific">Streptomyces luteolifulvus</name>
    <dbReference type="NCBI Taxonomy" id="2615112"/>
    <lineage>
        <taxon>Bacteria</taxon>
        <taxon>Bacillati</taxon>
        <taxon>Actinomycetota</taxon>
        <taxon>Actinomycetes</taxon>
        <taxon>Kitasatosporales</taxon>
        <taxon>Streptomycetaceae</taxon>
        <taxon>Streptomyces</taxon>
    </lineage>
</organism>
<reference evidence="3 4" key="1">
    <citation type="submission" date="2019-09" db="EMBL/GenBank/DDBJ databases">
        <title>Screening of Novel Bioactive Compounds from Soil-Associated.</title>
        <authorList>
            <person name="Zhao S."/>
        </authorList>
    </citation>
    <scope>NUCLEOTIDE SEQUENCE [LARGE SCALE GENOMIC DNA]</scope>
    <source>
        <strain evidence="3 4">HIT-DPA4</strain>
    </source>
</reference>
<evidence type="ECO:0000256" key="1">
    <source>
        <dbReference type="SAM" id="MobiDB-lite"/>
    </source>
</evidence>
<dbReference type="AlphaFoldDB" id="A0A6H9UT95"/>
<dbReference type="EMBL" id="VZRB01000029">
    <property type="protein sequence ID" value="KAB1141774.1"/>
    <property type="molecule type" value="Genomic_DNA"/>
</dbReference>
<keyword evidence="2" id="KW-0812">Transmembrane</keyword>
<feature type="region of interest" description="Disordered" evidence="1">
    <location>
        <begin position="1"/>
        <end position="43"/>
    </location>
</feature>
<evidence type="ECO:0000313" key="3">
    <source>
        <dbReference type="EMBL" id="KAB1141774.1"/>
    </source>
</evidence>
<evidence type="ECO:0000313" key="4">
    <source>
        <dbReference type="Proteomes" id="UP000442707"/>
    </source>
</evidence>
<accession>A0A6H9UT95</accession>
<feature type="transmembrane region" description="Helical" evidence="2">
    <location>
        <begin position="66"/>
        <end position="84"/>
    </location>
</feature>
<protein>
    <submittedName>
        <fullName evidence="3">DUF485 domain-containing protein</fullName>
    </submittedName>
</protein>
<dbReference type="Proteomes" id="UP000442707">
    <property type="component" value="Unassembled WGS sequence"/>
</dbReference>
<feature type="compositionally biased region" description="Low complexity" evidence="1">
    <location>
        <begin position="13"/>
        <end position="24"/>
    </location>
</feature>
<keyword evidence="2" id="KW-0472">Membrane</keyword>
<dbReference type="InterPro" id="IPR007436">
    <property type="entry name" value="DUF485"/>
</dbReference>
<comment type="caution">
    <text evidence="3">The sequence shown here is derived from an EMBL/GenBank/DDBJ whole genome shotgun (WGS) entry which is preliminary data.</text>
</comment>
<evidence type="ECO:0000256" key="2">
    <source>
        <dbReference type="SAM" id="Phobius"/>
    </source>
</evidence>